<evidence type="ECO:0000256" key="11">
    <source>
        <dbReference type="SAM" id="SignalP"/>
    </source>
</evidence>
<evidence type="ECO:0000259" key="12">
    <source>
        <dbReference type="Pfam" id="PF00593"/>
    </source>
</evidence>
<keyword evidence="4 8" id="KW-0812">Transmembrane</keyword>
<evidence type="ECO:0000256" key="10">
    <source>
        <dbReference type="SAM" id="MobiDB-lite"/>
    </source>
</evidence>
<evidence type="ECO:0000313" key="14">
    <source>
        <dbReference type="EMBL" id="MBW6530462.1"/>
    </source>
</evidence>
<gene>
    <name evidence="14" type="ORF">KZ820_06915</name>
</gene>
<keyword evidence="2 8" id="KW-0813">Transport</keyword>
<feature type="signal peptide" evidence="11">
    <location>
        <begin position="1"/>
        <end position="23"/>
    </location>
</feature>
<keyword evidence="7 8" id="KW-0998">Cell outer membrane</keyword>
<dbReference type="InterPro" id="IPR000531">
    <property type="entry name" value="Beta-barrel_TonB"/>
</dbReference>
<evidence type="ECO:0000256" key="8">
    <source>
        <dbReference type="PROSITE-ProRule" id="PRU01360"/>
    </source>
</evidence>
<evidence type="ECO:0000259" key="13">
    <source>
        <dbReference type="Pfam" id="PF07715"/>
    </source>
</evidence>
<keyword evidence="6 8" id="KW-0472">Membrane</keyword>
<feature type="region of interest" description="Disordered" evidence="10">
    <location>
        <begin position="22"/>
        <end position="59"/>
    </location>
</feature>
<dbReference type="Pfam" id="PF07715">
    <property type="entry name" value="Plug"/>
    <property type="match status" value="1"/>
</dbReference>
<dbReference type="PANTHER" id="PTHR47234">
    <property type="match status" value="1"/>
</dbReference>
<dbReference type="Proteomes" id="UP000759103">
    <property type="component" value="Unassembled WGS sequence"/>
</dbReference>
<dbReference type="PANTHER" id="PTHR47234:SF2">
    <property type="entry name" value="TONB-DEPENDENT RECEPTOR"/>
    <property type="match status" value="1"/>
</dbReference>
<organism evidence="14 15">
    <name type="scientific">Sphingomonas citri</name>
    <dbReference type="NCBI Taxonomy" id="2862499"/>
    <lineage>
        <taxon>Bacteria</taxon>
        <taxon>Pseudomonadati</taxon>
        <taxon>Pseudomonadota</taxon>
        <taxon>Alphaproteobacteria</taxon>
        <taxon>Sphingomonadales</taxon>
        <taxon>Sphingomonadaceae</taxon>
        <taxon>Sphingomonas</taxon>
    </lineage>
</organism>
<comment type="similarity">
    <text evidence="8 9">Belongs to the TonB-dependent receptor family.</text>
</comment>
<keyword evidence="11" id="KW-0732">Signal</keyword>
<evidence type="ECO:0000256" key="6">
    <source>
        <dbReference type="ARBA" id="ARBA00023136"/>
    </source>
</evidence>
<evidence type="ECO:0000256" key="5">
    <source>
        <dbReference type="ARBA" id="ARBA00023077"/>
    </source>
</evidence>
<dbReference type="InterPro" id="IPR036942">
    <property type="entry name" value="Beta-barrel_TonB_sf"/>
</dbReference>
<evidence type="ECO:0000256" key="4">
    <source>
        <dbReference type="ARBA" id="ARBA00022692"/>
    </source>
</evidence>
<keyword evidence="5 9" id="KW-0798">TonB box</keyword>
<feature type="chain" id="PRO_5047252398" evidence="11">
    <location>
        <begin position="24"/>
        <end position="1091"/>
    </location>
</feature>
<comment type="subcellular location">
    <subcellularLocation>
        <location evidence="1 8">Cell outer membrane</location>
        <topology evidence="1 8">Multi-pass membrane protein</topology>
    </subcellularLocation>
</comment>
<dbReference type="InterPro" id="IPR012910">
    <property type="entry name" value="Plug_dom"/>
</dbReference>
<comment type="caution">
    <text evidence="14">The sequence shown here is derived from an EMBL/GenBank/DDBJ whole genome shotgun (WGS) entry which is preliminary data.</text>
</comment>
<evidence type="ECO:0000313" key="15">
    <source>
        <dbReference type="Proteomes" id="UP000759103"/>
    </source>
</evidence>
<dbReference type="RefSeq" id="WP_219747819.1">
    <property type="nucleotide sequence ID" value="NZ_JAHXZN010000001.1"/>
</dbReference>
<evidence type="ECO:0000256" key="2">
    <source>
        <dbReference type="ARBA" id="ARBA00022448"/>
    </source>
</evidence>
<keyword evidence="15" id="KW-1185">Reference proteome</keyword>
<feature type="domain" description="TonB-dependent receptor-like beta-barrel" evidence="12">
    <location>
        <begin position="522"/>
        <end position="1057"/>
    </location>
</feature>
<dbReference type="Pfam" id="PF00593">
    <property type="entry name" value="TonB_dep_Rec_b-barrel"/>
    <property type="match status" value="1"/>
</dbReference>
<keyword evidence="3 8" id="KW-1134">Transmembrane beta strand</keyword>
<reference evidence="14 15" key="1">
    <citation type="submission" date="2021-07" db="EMBL/GenBank/DDBJ databases">
        <title>Sphingomonas sp.</title>
        <authorList>
            <person name="Feng G."/>
            <person name="Li J."/>
            <person name="Pan M."/>
        </authorList>
    </citation>
    <scope>NUCLEOTIDE SEQUENCE [LARGE SCALE GENOMIC DNA]</scope>
    <source>
        <strain evidence="14 15">RRHST34</strain>
    </source>
</reference>
<evidence type="ECO:0000256" key="7">
    <source>
        <dbReference type="ARBA" id="ARBA00023237"/>
    </source>
</evidence>
<evidence type="ECO:0000256" key="1">
    <source>
        <dbReference type="ARBA" id="ARBA00004571"/>
    </source>
</evidence>
<dbReference type="PROSITE" id="PS52016">
    <property type="entry name" value="TONB_DEPENDENT_REC_3"/>
    <property type="match status" value="1"/>
</dbReference>
<proteinExistence type="inferred from homology"/>
<evidence type="ECO:0000256" key="9">
    <source>
        <dbReference type="RuleBase" id="RU003357"/>
    </source>
</evidence>
<feature type="domain" description="TonB-dependent receptor plug" evidence="13">
    <location>
        <begin position="76"/>
        <end position="192"/>
    </location>
</feature>
<name>A0ABS7BLG9_9SPHN</name>
<dbReference type="InterPro" id="IPR037066">
    <property type="entry name" value="Plug_dom_sf"/>
</dbReference>
<dbReference type="EMBL" id="JAHXZN010000001">
    <property type="protein sequence ID" value="MBW6530462.1"/>
    <property type="molecule type" value="Genomic_DNA"/>
</dbReference>
<dbReference type="InterPro" id="IPR039426">
    <property type="entry name" value="TonB-dep_rcpt-like"/>
</dbReference>
<sequence length="1091" mass="116802">MFRLLAATALVSSMSVLPVSATAQNAGSPAPTDQQDDTQNQSSPIGGDATSAVDTSPGGGVADVVVTGSRIRRPNLESTVPIASIRTQDIYSRGDPNVGEALNDLPQLRSTYSQQNPGLGIGVAGLNLLDLRGLGVQRTLVMVNGRRHVPSDIQNTAAAVDINTIPTDLIERIDIVTGGNSAVYGSDAIGGVVNFVLKSNFEGLQLRAGAGVPEYGAGSNRYVSGIAGKNFADGRGNVTLALEYSNQDRLFASDIPYLRQNNGFITNDVDGAGLTNGSDGIPDTVFGRNIRSTTIARYGLVPVVQTRNSAAPCGTGIPSGTGARTNYNCNYIFDSFGNLSLQTGNRVSTGPTGTFLGGNGDNGREDRQFSVLPQNERFTANVLAHFKASDAADFFVEAKYARAHTVGSNSGPAFNQGFNQTYSDYRANYRLDNPFLGSQARTLLTNAILASGSNTSLTGGGGALTAADRAAIADGSYRFTVARNFTDLGIRDEDTVREVYRIVLGVRGDVTDHVNYEVSGNYGRADQRIRILGNVNLQRLLLAQDAGVDPNNPGAGIQCRSKFDPTARDLVADLEGNSIAADRLASDIAACVPYNAFGGLDNSAARNYIVSNDGSRGRLEQYNATAFVNADSGGFFNLPGGAVAVVLGGEYRKEKASFVADPDVRDGLTFLNSLQTFTPPSLEVVEGFGELNIPILKDMPFFESLTVSGAARYSHYNRAYGSTGGVWAWNFGGEWAPIRDLRFRANYGKAVRAPNYTDTATPANQDFASFLDPCNAGRIGAGTPERVGNCQAALGANLNNTDFQNLTNLQYSLELVNGPNPNLRAESSKSLSIGAVMTPRFLPGFDLTIDYWDIDVSNVITAATAQQIVDLCYDRGQFCDLFRRYDGTGTGPGGEVPGQILQGSLLQSSLNFASLKRRGIDVQLNYNHSVGENASLNIRSFYTHSLKNSDYTNPTDPNFETRKRMQLGDPKDEFTFNADLTLDKFTIGYGAHYIGPMYTTPYANIFPINGNPPLNEDARDRLTYPSVVYQNVRFSLQVGATSETRKGVEWFFGVDNVGNVKPPLGATGTTADSAIYDVLGRTYYTGLRATF</sequence>
<accession>A0ABS7BLG9</accession>
<dbReference type="Gene3D" id="2.170.130.10">
    <property type="entry name" value="TonB-dependent receptor, plug domain"/>
    <property type="match status" value="1"/>
</dbReference>
<protein>
    <submittedName>
        <fullName evidence="14">TonB-dependent receptor</fullName>
    </submittedName>
</protein>
<dbReference type="Gene3D" id="2.40.170.20">
    <property type="entry name" value="TonB-dependent receptor, beta-barrel domain"/>
    <property type="match status" value="1"/>
</dbReference>
<dbReference type="SUPFAM" id="SSF56935">
    <property type="entry name" value="Porins"/>
    <property type="match status" value="1"/>
</dbReference>
<keyword evidence="14" id="KW-0675">Receptor</keyword>
<evidence type="ECO:0000256" key="3">
    <source>
        <dbReference type="ARBA" id="ARBA00022452"/>
    </source>
</evidence>